<evidence type="ECO:0000259" key="1">
    <source>
        <dbReference type="Pfam" id="PF14452"/>
    </source>
</evidence>
<sequence>MAASTEPSRAEQHRKIRITIDGQPFTIEDRPFRATELLALAGLPAAGYDLTRVGKHGHVETFRDEQRVNVKNGDVFVSVNQQGTVA</sequence>
<proteinExistence type="predicted"/>
<dbReference type="Proteomes" id="UP000636960">
    <property type="component" value="Unassembled WGS sequence"/>
</dbReference>
<dbReference type="EMBL" id="BOMV01000128">
    <property type="protein sequence ID" value="GIF02286.1"/>
    <property type="molecule type" value="Genomic_DNA"/>
</dbReference>
<keyword evidence="3" id="KW-1185">Reference proteome</keyword>
<dbReference type="RefSeq" id="WP_203791415.1">
    <property type="nucleotide sequence ID" value="NZ_BOMV01000128.1"/>
</dbReference>
<comment type="caution">
    <text evidence="2">The sequence shown here is derived from an EMBL/GenBank/DDBJ whole genome shotgun (WGS) entry which is preliminary data.</text>
</comment>
<accession>A0A919K7A8</accession>
<dbReference type="Pfam" id="PF14452">
    <property type="entry name" value="Multi_ubiq"/>
    <property type="match status" value="1"/>
</dbReference>
<name>A0A919K7A8_9ACTN</name>
<gene>
    <name evidence="2" type="ORF">Ari01nite_97500</name>
</gene>
<dbReference type="InterPro" id="IPR027802">
    <property type="entry name" value="Multi-ubiquitin_dom"/>
</dbReference>
<organism evidence="2 3">
    <name type="scientific">Paractinoplanes rishiriensis</name>
    <dbReference type="NCBI Taxonomy" id="1050105"/>
    <lineage>
        <taxon>Bacteria</taxon>
        <taxon>Bacillati</taxon>
        <taxon>Actinomycetota</taxon>
        <taxon>Actinomycetes</taxon>
        <taxon>Micromonosporales</taxon>
        <taxon>Micromonosporaceae</taxon>
        <taxon>Paractinoplanes</taxon>
    </lineage>
</organism>
<evidence type="ECO:0000313" key="3">
    <source>
        <dbReference type="Proteomes" id="UP000636960"/>
    </source>
</evidence>
<reference evidence="2" key="1">
    <citation type="submission" date="2021-01" db="EMBL/GenBank/DDBJ databases">
        <title>Whole genome shotgun sequence of Actinoplanes rishiriensis NBRC 108556.</title>
        <authorList>
            <person name="Komaki H."/>
            <person name="Tamura T."/>
        </authorList>
    </citation>
    <scope>NUCLEOTIDE SEQUENCE</scope>
    <source>
        <strain evidence="2">NBRC 108556</strain>
    </source>
</reference>
<feature type="domain" description="Multi-ubiquitin" evidence="1">
    <location>
        <begin position="17"/>
        <end position="76"/>
    </location>
</feature>
<dbReference type="AlphaFoldDB" id="A0A919K7A8"/>
<protein>
    <recommendedName>
        <fullName evidence="1">Multi-ubiquitin domain-containing protein</fullName>
    </recommendedName>
</protein>
<evidence type="ECO:0000313" key="2">
    <source>
        <dbReference type="EMBL" id="GIF02286.1"/>
    </source>
</evidence>